<name>X1DEZ2_9ZZZZ</name>
<comment type="caution">
    <text evidence="1">The sequence shown here is derived from an EMBL/GenBank/DDBJ whole genome shotgun (WGS) entry which is preliminary data.</text>
</comment>
<gene>
    <name evidence="1" type="ORF">S01H4_48013</name>
</gene>
<organism evidence="1">
    <name type="scientific">marine sediment metagenome</name>
    <dbReference type="NCBI Taxonomy" id="412755"/>
    <lineage>
        <taxon>unclassified sequences</taxon>
        <taxon>metagenomes</taxon>
        <taxon>ecological metagenomes</taxon>
    </lineage>
</organism>
<protein>
    <submittedName>
        <fullName evidence="1">Uncharacterized protein</fullName>
    </submittedName>
</protein>
<reference evidence="1" key="1">
    <citation type="journal article" date="2014" name="Front. Microbiol.">
        <title>High frequency of phylogenetically diverse reductive dehalogenase-homologous genes in deep subseafloor sedimentary metagenomes.</title>
        <authorList>
            <person name="Kawai M."/>
            <person name="Futagami T."/>
            <person name="Toyoda A."/>
            <person name="Takaki Y."/>
            <person name="Nishi S."/>
            <person name="Hori S."/>
            <person name="Arai W."/>
            <person name="Tsubouchi T."/>
            <person name="Morono Y."/>
            <person name="Uchiyama I."/>
            <person name="Ito T."/>
            <person name="Fujiyama A."/>
            <person name="Inagaki F."/>
            <person name="Takami H."/>
        </authorList>
    </citation>
    <scope>NUCLEOTIDE SEQUENCE</scope>
    <source>
        <strain evidence="1">Expedition CK06-06</strain>
    </source>
</reference>
<feature type="non-terminal residue" evidence="1">
    <location>
        <position position="1"/>
    </location>
</feature>
<dbReference type="EMBL" id="BART01027022">
    <property type="protein sequence ID" value="GAH03624.1"/>
    <property type="molecule type" value="Genomic_DNA"/>
</dbReference>
<dbReference type="AlphaFoldDB" id="X1DEZ2"/>
<sequence length="38" mass="4131">VKNMLCKEGPAGLQALSLEGAKRTTEKGIAAYLKKFHK</sequence>
<proteinExistence type="predicted"/>
<accession>X1DEZ2</accession>
<evidence type="ECO:0000313" key="1">
    <source>
        <dbReference type="EMBL" id="GAH03624.1"/>
    </source>
</evidence>